<dbReference type="Pfam" id="PF11753">
    <property type="entry name" value="DUF3310"/>
    <property type="match status" value="1"/>
</dbReference>
<dbReference type="AlphaFoldDB" id="A0A0F9J8E9"/>
<evidence type="ECO:0000313" key="1">
    <source>
        <dbReference type="EMBL" id="KKM45064.1"/>
    </source>
</evidence>
<organism evidence="1">
    <name type="scientific">marine sediment metagenome</name>
    <dbReference type="NCBI Taxonomy" id="412755"/>
    <lineage>
        <taxon>unclassified sequences</taxon>
        <taxon>metagenomes</taxon>
        <taxon>ecological metagenomes</taxon>
    </lineage>
</organism>
<evidence type="ECO:0008006" key="2">
    <source>
        <dbReference type="Google" id="ProtNLM"/>
    </source>
</evidence>
<dbReference type="InterPro" id="IPR021739">
    <property type="entry name" value="SaV-like"/>
</dbReference>
<comment type="caution">
    <text evidence="1">The sequence shown here is derived from an EMBL/GenBank/DDBJ whole genome shotgun (WGS) entry which is preliminary data.</text>
</comment>
<reference evidence="1" key="1">
    <citation type="journal article" date="2015" name="Nature">
        <title>Complex archaea that bridge the gap between prokaryotes and eukaryotes.</title>
        <authorList>
            <person name="Spang A."/>
            <person name="Saw J.H."/>
            <person name="Jorgensen S.L."/>
            <person name="Zaremba-Niedzwiedzka K."/>
            <person name="Martijn J."/>
            <person name="Lind A.E."/>
            <person name="van Eijk R."/>
            <person name="Schleper C."/>
            <person name="Guy L."/>
            <person name="Ettema T.J."/>
        </authorList>
    </citation>
    <scope>NUCLEOTIDE SEQUENCE</scope>
</reference>
<name>A0A0F9J8E9_9ZZZZ</name>
<gene>
    <name evidence="1" type="ORF">LCGC14_1561310</name>
</gene>
<proteinExistence type="predicted"/>
<protein>
    <recommendedName>
        <fullName evidence="2">DUF3310 domain-containing protein</fullName>
    </recommendedName>
</protein>
<sequence length="78" mass="9259">MTPTPLRKDKPTEPRHYKTGEIEPLHLIESQKLDFIEGNIVKYVCRHRKSKDGLNDLLKAKWYIERLIFLREQGKVKA</sequence>
<accession>A0A0F9J8E9</accession>
<dbReference type="EMBL" id="LAZR01012064">
    <property type="protein sequence ID" value="KKM45064.1"/>
    <property type="molecule type" value="Genomic_DNA"/>
</dbReference>